<protein>
    <submittedName>
        <fullName evidence="1">Uncharacterized protein</fullName>
    </submittedName>
</protein>
<keyword evidence="2" id="KW-1185">Reference proteome</keyword>
<name>A0A194X0M7_MOLSC</name>
<dbReference type="Proteomes" id="UP000070700">
    <property type="component" value="Unassembled WGS sequence"/>
</dbReference>
<proteinExistence type="predicted"/>
<evidence type="ECO:0000313" key="1">
    <source>
        <dbReference type="EMBL" id="KUJ13422.1"/>
    </source>
</evidence>
<dbReference type="OrthoDB" id="3594380at2759"/>
<dbReference type="InParanoid" id="A0A194X0M7"/>
<reference evidence="1 2" key="1">
    <citation type="submission" date="2015-10" db="EMBL/GenBank/DDBJ databases">
        <title>Full genome of DAOMC 229536 Phialocephala scopiformis, a fungal endophyte of spruce producing the potent anti-insectan compound rugulosin.</title>
        <authorList>
            <consortium name="DOE Joint Genome Institute"/>
            <person name="Walker A.K."/>
            <person name="Frasz S.L."/>
            <person name="Seifert K.A."/>
            <person name="Miller J.D."/>
            <person name="Mondo S.J."/>
            <person name="Labutti K."/>
            <person name="Lipzen A."/>
            <person name="Dockter R."/>
            <person name="Kennedy M."/>
            <person name="Grigoriev I.V."/>
            <person name="Spatafora J.W."/>
        </authorList>
    </citation>
    <scope>NUCLEOTIDE SEQUENCE [LARGE SCALE GENOMIC DNA]</scope>
    <source>
        <strain evidence="1 2">CBS 120377</strain>
    </source>
</reference>
<dbReference type="AlphaFoldDB" id="A0A194X0M7"/>
<dbReference type="EMBL" id="KQ947422">
    <property type="protein sequence ID" value="KUJ13422.1"/>
    <property type="molecule type" value="Genomic_DNA"/>
</dbReference>
<gene>
    <name evidence="1" type="ORF">LY89DRAFT_158268</name>
</gene>
<dbReference type="RefSeq" id="XP_018067777.1">
    <property type="nucleotide sequence ID" value="XM_018205474.1"/>
</dbReference>
<accession>A0A194X0M7</accession>
<sequence>MRARLWGRGVDELHIPEHYLPTYTLKTWDEEAKREFVAEKKKRAGAVYSEEEVDYRGMVSWERVLSRCTGMRERGFDVHTYPHRLFYGVSERAFDGTRWASPGAGRWWFRPVVPGMPVRGGAGAYLPVSEDVEMVLGYLRFKGLPAELSLQVLEFAGFKVERRLPVANDPLDARNREELVKYLSWCWKVLVWVDVFMREQGMGFSGSMRLRRWRGSYGVVGEEVGRECGGIYVQMRSWRRI</sequence>
<organism evidence="1 2">
    <name type="scientific">Mollisia scopiformis</name>
    <name type="common">Conifer needle endophyte fungus</name>
    <name type="synonym">Phialocephala scopiformis</name>
    <dbReference type="NCBI Taxonomy" id="149040"/>
    <lineage>
        <taxon>Eukaryota</taxon>
        <taxon>Fungi</taxon>
        <taxon>Dikarya</taxon>
        <taxon>Ascomycota</taxon>
        <taxon>Pezizomycotina</taxon>
        <taxon>Leotiomycetes</taxon>
        <taxon>Helotiales</taxon>
        <taxon>Mollisiaceae</taxon>
        <taxon>Mollisia</taxon>
    </lineage>
</organism>
<evidence type="ECO:0000313" key="2">
    <source>
        <dbReference type="Proteomes" id="UP000070700"/>
    </source>
</evidence>
<dbReference type="KEGG" id="psco:LY89DRAFT_158268"/>
<dbReference type="GeneID" id="28815200"/>